<organism evidence="2 3">
    <name type="scientific">Mariniphaga sediminis</name>
    <dbReference type="NCBI Taxonomy" id="1628158"/>
    <lineage>
        <taxon>Bacteria</taxon>
        <taxon>Pseudomonadati</taxon>
        <taxon>Bacteroidota</taxon>
        <taxon>Bacteroidia</taxon>
        <taxon>Marinilabiliales</taxon>
        <taxon>Prolixibacteraceae</taxon>
        <taxon>Mariniphaga</taxon>
    </lineage>
</organism>
<dbReference type="AlphaFoldDB" id="A0A399D9L3"/>
<dbReference type="Pfam" id="PF16324">
    <property type="entry name" value="DUF4960"/>
    <property type="match status" value="1"/>
</dbReference>
<dbReference type="EMBL" id="QWET01000001">
    <property type="protein sequence ID" value="RIH66992.1"/>
    <property type="molecule type" value="Genomic_DNA"/>
</dbReference>
<comment type="caution">
    <text evidence="2">The sequence shown here is derived from an EMBL/GenBank/DDBJ whole genome shotgun (WGS) entry which is preliminary data.</text>
</comment>
<evidence type="ECO:0000259" key="1">
    <source>
        <dbReference type="Pfam" id="PF16324"/>
    </source>
</evidence>
<dbReference type="Gene3D" id="2.60.40.2340">
    <property type="match status" value="2"/>
</dbReference>
<dbReference type="OrthoDB" id="696008at2"/>
<reference evidence="2 3" key="1">
    <citation type="journal article" date="2015" name="Int. J. Syst. Evol. Microbiol.">
        <title>Mariniphaga sediminis sp. nov., isolated from coastal sediment.</title>
        <authorList>
            <person name="Wang F.Q."/>
            <person name="Shen Q.Y."/>
            <person name="Chen G.J."/>
            <person name="Du Z.J."/>
        </authorList>
    </citation>
    <scope>NUCLEOTIDE SEQUENCE [LARGE SCALE GENOMIC DNA]</scope>
    <source>
        <strain evidence="2 3">SY21</strain>
    </source>
</reference>
<name>A0A399D9L3_9BACT</name>
<dbReference type="Proteomes" id="UP000266441">
    <property type="component" value="Unassembled WGS sequence"/>
</dbReference>
<gene>
    <name evidence="2" type="ORF">D1164_00740</name>
</gene>
<accession>A0A399D9L3</accession>
<feature type="domain" description="DUF4960" evidence="1">
    <location>
        <begin position="215"/>
        <end position="482"/>
    </location>
</feature>
<proteinExistence type="predicted"/>
<keyword evidence="3" id="KW-1185">Reference proteome</keyword>
<evidence type="ECO:0000313" key="2">
    <source>
        <dbReference type="EMBL" id="RIH66992.1"/>
    </source>
</evidence>
<protein>
    <submittedName>
        <fullName evidence="2">DUF4960 domain-containing protein</fullName>
    </submittedName>
</protein>
<sequence>MNKMQVGNIKMCAMKYLKLNYLIVYFLLVVFSSCEEYVSSLKLDADVTIHEFTMNNKQGEISEENKTIVVYVPAGTDVTQMSPNISLDTDAVLLPDVTSGYDFSQPVKLKVINGDVYSEYTIHVLFIDLTFSSFYLNGVRGTIDNNANTVTVTLPVNTDLTNLVVTADVNENAVISPDITLGLDFTNPVELTVSNQGESKTYTIMVKLQETYMGFLGTYADSLSITEDDEKAAAEWFFDNFENGRYVSFDAIKSGSVDLSQYQVLWWYHDASPDIPEIALDAEVLGAITDFYKAGGDLLLNTHAVGYLWPMGRITNNYAKVVGSGGGWDLNDSWYVGVTVGGNLQPYDKSSHPVYQGLSTVVQGNGDIWIPLTSPGWVEDHNHVIIEIAPFHGFDYGNAGAYNAFRNANQVEWLGVWAGNRDYYMAGVMEFLPTEEFQGRVIAQGLGAFEFNKNAQGELNPDGTNLYQNNVERFTKNALEYLLTN</sequence>
<evidence type="ECO:0000313" key="3">
    <source>
        <dbReference type="Proteomes" id="UP000266441"/>
    </source>
</evidence>
<dbReference type="PROSITE" id="PS51257">
    <property type="entry name" value="PROKAR_LIPOPROTEIN"/>
    <property type="match status" value="1"/>
</dbReference>
<dbReference type="InterPro" id="IPR032526">
    <property type="entry name" value="DUF4960"/>
</dbReference>